<keyword evidence="3" id="KW-0238">DNA-binding</keyword>
<gene>
    <name evidence="10" type="primary">EVM0004364.1</name>
</gene>
<dbReference type="SMART" id="SM00717">
    <property type="entry name" value="SANT"/>
    <property type="match status" value="1"/>
</dbReference>
<keyword evidence="2" id="KW-0805">Transcription regulation</keyword>
<dbReference type="GO" id="GO:0003677">
    <property type="term" value="F:DNA binding"/>
    <property type="evidence" value="ECO:0007669"/>
    <property type="project" value="UniProtKB-KW"/>
</dbReference>
<evidence type="ECO:0000256" key="6">
    <source>
        <dbReference type="SAM" id="MobiDB-lite"/>
    </source>
</evidence>
<dbReference type="PROSITE" id="PS51293">
    <property type="entry name" value="SANT"/>
    <property type="match status" value="1"/>
</dbReference>
<protein>
    <submittedName>
        <fullName evidence="10">MYB family transcription factor</fullName>
    </submittedName>
</protein>
<dbReference type="InterPro" id="IPR009057">
    <property type="entry name" value="Homeodomain-like_sf"/>
</dbReference>
<feature type="compositionally biased region" description="Polar residues" evidence="6">
    <location>
        <begin position="150"/>
        <end position="161"/>
    </location>
</feature>
<feature type="domain" description="HTH myb-type" evidence="9">
    <location>
        <begin position="78"/>
        <end position="134"/>
    </location>
</feature>
<evidence type="ECO:0000259" key="9">
    <source>
        <dbReference type="PROSITE" id="PS51294"/>
    </source>
</evidence>
<evidence type="ECO:0000313" key="10">
    <source>
        <dbReference type="EMBL" id="QSD99805.1"/>
    </source>
</evidence>
<dbReference type="InterPro" id="IPR001005">
    <property type="entry name" value="SANT/Myb"/>
</dbReference>
<dbReference type="InterPro" id="IPR006447">
    <property type="entry name" value="Myb_dom_plants"/>
</dbReference>
<dbReference type="GO" id="GO:0005634">
    <property type="term" value="C:nucleus"/>
    <property type="evidence" value="ECO:0007669"/>
    <property type="project" value="UniProtKB-SubCell"/>
</dbReference>
<evidence type="ECO:0000256" key="3">
    <source>
        <dbReference type="ARBA" id="ARBA00023125"/>
    </source>
</evidence>
<keyword evidence="4" id="KW-0804">Transcription</keyword>
<evidence type="ECO:0000256" key="2">
    <source>
        <dbReference type="ARBA" id="ARBA00023015"/>
    </source>
</evidence>
<feature type="domain" description="Myb-like" evidence="7">
    <location>
        <begin position="78"/>
        <end position="130"/>
    </location>
</feature>
<feature type="domain" description="SANT" evidence="8">
    <location>
        <begin position="86"/>
        <end position="134"/>
    </location>
</feature>
<evidence type="ECO:0000259" key="7">
    <source>
        <dbReference type="PROSITE" id="PS50090"/>
    </source>
</evidence>
<dbReference type="InterPro" id="IPR017930">
    <property type="entry name" value="Myb_dom"/>
</dbReference>
<evidence type="ECO:0000256" key="4">
    <source>
        <dbReference type="ARBA" id="ARBA00023163"/>
    </source>
</evidence>
<comment type="subcellular location">
    <subcellularLocation>
        <location evidence="1">Nucleus</location>
    </subcellularLocation>
</comment>
<dbReference type="InterPro" id="IPR017884">
    <property type="entry name" value="SANT_dom"/>
</dbReference>
<dbReference type="Pfam" id="PF00249">
    <property type="entry name" value="Myb_DNA-binding"/>
    <property type="match status" value="1"/>
</dbReference>
<feature type="region of interest" description="Disordered" evidence="6">
    <location>
        <begin position="150"/>
        <end position="172"/>
    </location>
</feature>
<dbReference type="FunFam" id="1.10.10.60:FF:000009">
    <property type="entry name" value="transcription factor MYB1R1"/>
    <property type="match status" value="1"/>
</dbReference>
<evidence type="ECO:0000256" key="5">
    <source>
        <dbReference type="ARBA" id="ARBA00023242"/>
    </source>
</evidence>
<dbReference type="PROSITE" id="PS51294">
    <property type="entry name" value="HTH_MYB"/>
    <property type="match status" value="1"/>
</dbReference>
<dbReference type="AlphaFoldDB" id="A0A896WDG3"/>
<dbReference type="PANTHER" id="PTHR44042">
    <property type="entry name" value="DUPLICATED HOMEODOMAIN-LIKE SUPERFAMILY PROTEIN-RELATED"/>
    <property type="match status" value="1"/>
</dbReference>
<name>A0A896WDG3_MELAB</name>
<keyword evidence="5" id="KW-0539">Nucleus</keyword>
<dbReference type="SUPFAM" id="SSF46689">
    <property type="entry name" value="Homeodomain-like"/>
    <property type="match status" value="1"/>
</dbReference>
<proteinExistence type="predicted"/>
<organism evidence="10">
    <name type="scientific">Melilotus albus</name>
    <name type="common">White sweet clover</name>
    <name type="synonym">Melilotus officinalis subsp. albus</name>
    <dbReference type="NCBI Taxonomy" id="47082"/>
    <lineage>
        <taxon>Eukaryota</taxon>
        <taxon>Viridiplantae</taxon>
        <taxon>Streptophyta</taxon>
        <taxon>Embryophyta</taxon>
        <taxon>Tracheophyta</taxon>
        <taxon>Spermatophyta</taxon>
        <taxon>Magnoliopsida</taxon>
        <taxon>eudicotyledons</taxon>
        <taxon>Gunneridae</taxon>
        <taxon>Pentapetalae</taxon>
        <taxon>rosids</taxon>
        <taxon>fabids</taxon>
        <taxon>Fabales</taxon>
        <taxon>Fabaceae</taxon>
        <taxon>Papilionoideae</taxon>
        <taxon>50 kb inversion clade</taxon>
        <taxon>NPAAA clade</taxon>
        <taxon>Hologalegina</taxon>
        <taxon>IRL clade</taxon>
        <taxon>Trifolieae</taxon>
        <taxon>Melilotus</taxon>
    </lineage>
</organism>
<sequence length="185" mass="20862">MEGGKNNPFPPHLDLNGWASVEDYIEAGLPIPFLNSNDKNSIQADIIDSGRAVAILYTSDTNLIQAESIPEESHAPNRVQRKTIHWTEDEHKLFLKGLNKHGKGRWKNIAKEFVVTKTPAQIASHAQKYFIHLNATENEKKKKRRLSIHDTTLNNNDTSNQIPPPTGKDNGNLVIQQMQQTQPQN</sequence>
<evidence type="ECO:0000259" key="8">
    <source>
        <dbReference type="PROSITE" id="PS51293"/>
    </source>
</evidence>
<accession>A0A896WDG3</accession>
<dbReference type="NCBIfam" id="TIGR01557">
    <property type="entry name" value="myb_SHAQKYF"/>
    <property type="match status" value="1"/>
</dbReference>
<dbReference type="CDD" id="cd00167">
    <property type="entry name" value="SANT"/>
    <property type="match status" value="1"/>
</dbReference>
<reference evidence="10" key="1">
    <citation type="journal article" name="Plants (Basel)">
        <title>NAC and MYB Families and Lignin Biosynthesis-Related Members Identification and Expression Analysis in Melilotus albus.</title>
        <authorList>
            <person name="Chen L."/>
            <person name="Wu F."/>
            <person name="Zhang J."/>
        </authorList>
    </citation>
    <scope>NUCLEOTIDE SEQUENCE</scope>
</reference>
<evidence type="ECO:0000256" key="1">
    <source>
        <dbReference type="ARBA" id="ARBA00004123"/>
    </source>
</evidence>
<dbReference type="Gene3D" id="1.10.10.60">
    <property type="entry name" value="Homeodomain-like"/>
    <property type="match status" value="1"/>
</dbReference>
<dbReference type="PROSITE" id="PS50090">
    <property type="entry name" value="MYB_LIKE"/>
    <property type="match status" value="1"/>
</dbReference>
<dbReference type="EMBL" id="MW302651">
    <property type="protein sequence ID" value="QSD99805.1"/>
    <property type="molecule type" value="Genomic_DNA"/>
</dbReference>
<dbReference type="PANTHER" id="PTHR44042:SF67">
    <property type="entry name" value="MYB-LIKE PROTEIN I"/>
    <property type="match status" value="1"/>
</dbReference>